<evidence type="ECO:0000256" key="13">
    <source>
        <dbReference type="ARBA" id="ARBA00023237"/>
    </source>
</evidence>
<keyword evidence="12" id="KW-0564">Palmitate</keyword>
<keyword evidence="9" id="KW-0406">Ion transport</keyword>
<proteinExistence type="inferred from homology"/>
<feature type="domain" description="SLBB" evidence="16">
    <location>
        <begin position="133"/>
        <end position="214"/>
    </location>
</feature>
<dbReference type="Pfam" id="PF02563">
    <property type="entry name" value="Poly_export"/>
    <property type="match status" value="1"/>
</dbReference>
<comment type="caution">
    <text evidence="17">The sequence shown here is derived from an EMBL/GenBank/DDBJ whole genome shotgun (WGS) entry which is preliminary data.</text>
</comment>
<dbReference type="InterPro" id="IPR049712">
    <property type="entry name" value="Poly_export"/>
</dbReference>
<keyword evidence="3" id="KW-0813">Transport</keyword>
<protein>
    <submittedName>
        <fullName evidence="17">Protein involved in polysaccharide export with SLBB domain</fullName>
    </submittedName>
</protein>
<evidence type="ECO:0000256" key="12">
    <source>
        <dbReference type="ARBA" id="ARBA00023139"/>
    </source>
</evidence>
<keyword evidence="6" id="KW-0812">Transmembrane</keyword>
<evidence type="ECO:0000256" key="1">
    <source>
        <dbReference type="ARBA" id="ARBA00004571"/>
    </source>
</evidence>
<evidence type="ECO:0000256" key="10">
    <source>
        <dbReference type="ARBA" id="ARBA00023114"/>
    </source>
</evidence>
<dbReference type="InterPro" id="IPR054765">
    <property type="entry name" value="SLBB_dom"/>
</dbReference>
<dbReference type="Gene3D" id="3.10.560.10">
    <property type="entry name" value="Outer membrane lipoprotein wza domain like"/>
    <property type="match status" value="1"/>
</dbReference>
<keyword evidence="13" id="KW-0998">Cell outer membrane</keyword>
<keyword evidence="11" id="KW-0472">Membrane</keyword>
<comment type="similarity">
    <text evidence="2">Belongs to the BexD/CtrA/VexA family.</text>
</comment>
<dbReference type="Pfam" id="PF22461">
    <property type="entry name" value="SLBB_2"/>
    <property type="match status" value="1"/>
</dbReference>
<evidence type="ECO:0000259" key="15">
    <source>
        <dbReference type="Pfam" id="PF02563"/>
    </source>
</evidence>
<keyword evidence="4" id="KW-1134">Transmembrane beta strand</keyword>
<keyword evidence="8" id="KW-0625">Polysaccharide transport</keyword>
<dbReference type="RefSeq" id="WP_208394024.1">
    <property type="nucleotide sequence ID" value="NZ_JAASQI010000001.1"/>
</dbReference>
<gene>
    <name evidence="17" type="ORF">FHS82_000212</name>
</gene>
<name>A0ABX0UVV7_9HYPH</name>
<dbReference type="Proteomes" id="UP001429580">
    <property type="component" value="Unassembled WGS sequence"/>
</dbReference>
<evidence type="ECO:0000259" key="16">
    <source>
        <dbReference type="Pfam" id="PF22461"/>
    </source>
</evidence>
<dbReference type="PANTHER" id="PTHR33619:SF3">
    <property type="entry name" value="POLYSACCHARIDE EXPORT PROTEIN GFCE-RELATED"/>
    <property type="match status" value="1"/>
</dbReference>
<evidence type="ECO:0000256" key="5">
    <source>
        <dbReference type="ARBA" id="ARBA00022597"/>
    </source>
</evidence>
<evidence type="ECO:0000256" key="4">
    <source>
        <dbReference type="ARBA" id="ARBA00022452"/>
    </source>
</evidence>
<evidence type="ECO:0000256" key="14">
    <source>
        <dbReference type="ARBA" id="ARBA00023288"/>
    </source>
</evidence>
<evidence type="ECO:0000256" key="6">
    <source>
        <dbReference type="ARBA" id="ARBA00022692"/>
    </source>
</evidence>
<keyword evidence="14" id="KW-0449">Lipoprotein</keyword>
<evidence type="ECO:0000256" key="7">
    <source>
        <dbReference type="ARBA" id="ARBA00022729"/>
    </source>
</evidence>
<evidence type="ECO:0000256" key="8">
    <source>
        <dbReference type="ARBA" id="ARBA00023047"/>
    </source>
</evidence>
<dbReference type="PROSITE" id="PS51257">
    <property type="entry name" value="PROKAR_LIPOPROTEIN"/>
    <property type="match status" value="1"/>
</dbReference>
<dbReference type="EMBL" id="JAASQI010000001">
    <property type="protein sequence ID" value="NIJ56399.1"/>
    <property type="molecule type" value="Genomic_DNA"/>
</dbReference>
<feature type="domain" description="Polysaccharide export protein N-terminal" evidence="15">
    <location>
        <begin position="53"/>
        <end position="126"/>
    </location>
</feature>
<evidence type="ECO:0000256" key="2">
    <source>
        <dbReference type="ARBA" id="ARBA00009450"/>
    </source>
</evidence>
<reference evidence="17 18" key="1">
    <citation type="submission" date="2020-03" db="EMBL/GenBank/DDBJ databases">
        <title>Genomic Encyclopedia of Type Strains, Phase IV (KMG-IV): sequencing the most valuable type-strain genomes for metagenomic binning, comparative biology and taxonomic classification.</title>
        <authorList>
            <person name="Goeker M."/>
        </authorList>
    </citation>
    <scope>NUCLEOTIDE SEQUENCE [LARGE SCALE GENOMIC DNA]</scope>
    <source>
        <strain evidence="17 18">DSM 103870</strain>
    </source>
</reference>
<keyword evidence="7" id="KW-0732">Signal</keyword>
<keyword evidence="5" id="KW-0762">Sugar transport</keyword>
<organism evidence="17 18">
    <name type="scientific">Pseudochelatococcus lubricantis</name>
    <dbReference type="NCBI Taxonomy" id="1538102"/>
    <lineage>
        <taxon>Bacteria</taxon>
        <taxon>Pseudomonadati</taxon>
        <taxon>Pseudomonadota</taxon>
        <taxon>Alphaproteobacteria</taxon>
        <taxon>Hyphomicrobiales</taxon>
        <taxon>Chelatococcaceae</taxon>
        <taxon>Pseudochelatococcus</taxon>
    </lineage>
</organism>
<evidence type="ECO:0000256" key="3">
    <source>
        <dbReference type="ARBA" id="ARBA00022448"/>
    </source>
</evidence>
<comment type="subcellular location">
    <subcellularLocation>
        <location evidence="1">Cell outer membrane</location>
        <topology evidence="1">Multi-pass membrane protein</topology>
    </subcellularLocation>
</comment>
<evidence type="ECO:0000256" key="9">
    <source>
        <dbReference type="ARBA" id="ARBA00023065"/>
    </source>
</evidence>
<accession>A0ABX0UVV7</accession>
<keyword evidence="10" id="KW-0626">Porin</keyword>
<keyword evidence="18" id="KW-1185">Reference proteome</keyword>
<sequence>MAVMLKHARAAMAATLLAGCAAVDRNETALSTGQNLTFVEANTEGFVAWSDTAPPVYRVGPGDRLKIKFLLTQEMDEDVIVSPDGHIGLRATGQVRATGRTLPELETLIRAVSRRTVADQQVVVSIEEAVSSRIYIGGAVRNPGSMQLTDMRINALHAVLLAGGFTDDARLGQIAVIRRSPEGKAMLRTLDIRAVIETGGVEDIALQPGDVIYVPRSSIAEVNLWVDQFINKVVPFQRSFGYTIGSYSTTTGGIMP</sequence>
<evidence type="ECO:0000313" key="17">
    <source>
        <dbReference type="EMBL" id="NIJ56399.1"/>
    </source>
</evidence>
<dbReference type="InterPro" id="IPR003715">
    <property type="entry name" value="Poly_export_N"/>
</dbReference>
<evidence type="ECO:0000256" key="11">
    <source>
        <dbReference type="ARBA" id="ARBA00023136"/>
    </source>
</evidence>
<dbReference type="PANTHER" id="PTHR33619">
    <property type="entry name" value="POLYSACCHARIDE EXPORT PROTEIN GFCE-RELATED"/>
    <property type="match status" value="1"/>
</dbReference>
<evidence type="ECO:0000313" key="18">
    <source>
        <dbReference type="Proteomes" id="UP001429580"/>
    </source>
</evidence>